<accession>F1YPT8</accession>
<evidence type="ECO:0000256" key="1">
    <source>
        <dbReference type="SAM" id="Phobius"/>
    </source>
</evidence>
<gene>
    <name evidence="2" type="ORF">SCNU_19762</name>
</gene>
<feature type="transmembrane region" description="Helical" evidence="1">
    <location>
        <begin position="56"/>
        <end position="75"/>
    </location>
</feature>
<feature type="transmembrane region" description="Helical" evidence="1">
    <location>
        <begin position="22"/>
        <end position="44"/>
    </location>
</feature>
<name>F1YPT8_9ACTN</name>
<reference evidence="2 3" key="1">
    <citation type="journal article" date="2011" name="J. Bacteriol.">
        <title>Draft Genome Sequence of Gordonia neofelifaecis NRRL B-59395, a Cholesterol-Degrading Actinomycete.</title>
        <authorList>
            <person name="Ge F."/>
            <person name="Li W."/>
            <person name="Chen G."/>
            <person name="Liu Y."/>
            <person name="Zhang G."/>
            <person name="Yong B."/>
            <person name="Wang Q."/>
            <person name="Wang N."/>
            <person name="Huang Z."/>
            <person name="Li W."/>
            <person name="Wang J."/>
            <person name="Wu C."/>
            <person name="Xie Q."/>
            <person name="Liu G."/>
        </authorList>
    </citation>
    <scope>NUCLEOTIDE SEQUENCE [LARGE SCALE GENOMIC DNA]</scope>
    <source>
        <strain evidence="2 3">NRRL B-59395</strain>
    </source>
</reference>
<proteinExistence type="predicted"/>
<organism evidence="2 3">
    <name type="scientific">Gordonia neofelifaecis NRRL B-59395</name>
    <dbReference type="NCBI Taxonomy" id="644548"/>
    <lineage>
        <taxon>Bacteria</taxon>
        <taxon>Bacillati</taxon>
        <taxon>Actinomycetota</taxon>
        <taxon>Actinomycetes</taxon>
        <taxon>Mycobacteriales</taxon>
        <taxon>Gordoniaceae</taxon>
        <taxon>Gordonia</taxon>
    </lineage>
</organism>
<evidence type="ECO:0000313" key="2">
    <source>
        <dbReference type="EMBL" id="EGD53268.1"/>
    </source>
</evidence>
<dbReference type="EMBL" id="AEUD01000029">
    <property type="protein sequence ID" value="EGD53268.1"/>
    <property type="molecule type" value="Genomic_DNA"/>
</dbReference>
<keyword evidence="1" id="KW-0472">Membrane</keyword>
<dbReference type="AlphaFoldDB" id="F1YPT8"/>
<protein>
    <submittedName>
        <fullName evidence="2">Arabinose efflux permease family protein</fullName>
    </submittedName>
</protein>
<dbReference type="eggNOG" id="COG2814">
    <property type="taxonomic scope" value="Bacteria"/>
</dbReference>
<dbReference type="STRING" id="644548.SCNU_19762"/>
<keyword evidence="3" id="KW-1185">Reference proteome</keyword>
<sequence>MSVESALRTAVRDRLAPLHTTGVLRMVAAIFLCGAGGLMFYTYLGPIVLAANGSDAALPILLLTVGLVGVVSALASPTPMVRARHG</sequence>
<dbReference type="Proteomes" id="UP000035065">
    <property type="component" value="Unassembled WGS sequence"/>
</dbReference>
<comment type="caution">
    <text evidence="2">The sequence shown here is derived from an EMBL/GenBank/DDBJ whole genome shotgun (WGS) entry which is preliminary data.</text>
</comment>
<keyword evidence="1" id="KW-0812">Transmembrane</keyword>
<evidence type="ECO:0000313" key="3">
    <source>
        <dbReference type="Proteomes" id="UP000035065"/>
    </source>
</evidence>
<keyword evidence="1" id="KW-1133">Transmembrane helix</keyword>